<reference evidence="3 4" key="1">
    <citation type="submission" date="2019-01" db="EMBL/GenBank/DDBJ databases">
        <title>A chromosome-scale genome assembly of the yellow perch, Perca flavescens.</title>
        <authorList>
            <person name="Feron R."/>
            <person name="Morvezen R."/>
            <person name="Bestin A."/>
            <person name="Haffray P."/>
            <person name="Klopp C."/>
            <person name="Zahm M."/>
            <person name="Cabau C."/>
            <person name="Roques C."/>
            <person name="Donnadieu C."/>
            <person name="Bouchez O."/>
            <person name="Christie M."/>
            <person name="Larson W."/>
            <person name="Guiguen Y."/>
        </authorList>
    </citation>
    <scope>NUCLEOTIDE SEQUENCE [LARGE SCALE GENOMIC DNA]</scope>
    <source>
        <strain evidence="3">YP-PL-M2</strain>
        <tissue evidence="3">Blood</tissue>
    </source>
</reference>
<evidence type="ECO:0000256" key="1">
    <source>
        <dbReference type="SAM" id="MobiDB-lite"/>
    </source>
</evidence>
<dbReference type="Gene3D" id="3.40.50.170">
    <property type="entry name" value="Formyl transferase, N-terminal domain"/>
    <property type="match status" value="1"/>
</dbReference>
<dbReference type="AlphaFoldDB" id="A0A484BZB4"/>
<feature type="compositionally biased region" description="Polar residues" evidence="1">
    <location>
        <begin position="18"/>
        <end position="32"/>
    </location>
</feature>
<dbReference type="EMBL" id="SCKG01000024">
    <property type="protein sequence ID" value="TDG96246.1"/>
    <property type="molecule type" value="Genomic_DNA"/>
</dbReference>
<feature type="domain" description="Formyl transferase N-terminal" evidence="2">
    <location>
        <begin position="4"/>
        <end position="77"/>
    </location>
</feature>
<accession>A0A484BZB4</accession>
<dbReference type="InterPro" id="IPR036477">
    <property type="entry name" value="Formyl_transf_N_sf"/>
</dbReference>
<proteinExistence type="predicted"/>
<keyword evidence="4" id="KW-1185">Reference proteome</keyword>
<dbReference type="SUPFAM" id="SSF53328">
    <property type="entry name" value="Formyltransferase"/>
    <property type="match status" value="1"/>
</dbReference>
<name>A0A484BZB4_PERFV</name>
<organism evidence="3 4">
    <name type="scientific">Perca flavescens</name>
    <name type="common">American yellow perch</name>
    <name type="synonym">Morone flavescens</name>
    <dbReference type="NCBI Taxonomy" id="8167"/>
    <lineage>
        <taxon>Eukaryota</taxon>
        <taxon>Metazoa</taxon>
        <taxon>Chordata</taxon>
        <taxon>Craniata</taxon>
        <taxon>Vertebrata</taxon>
        <taxon>Euteleostomi</taxon>
        <taxon>Actinopterygii</taxon>
        <taxon>Neopterygii</taxon>
        <taxon>Teleostei</taxon>
        <taxon>Neoteleostei</taxon>
        <taxon>Acanthomorphata</taxon>
        <taxon>Eupercaria</taxon>
        <taxon>Perciformes</taxon>
        <taxon>Percoidei</taxon>
        <taxon>Percidae</taxon>
        <taxon>Percinae</taxon>
        <taxon>Perca</taxon>
    </lineage>
</organism>
<feature type="region of interest" description="Disordered" evidence="1">
    <location>
        <begin position="1"/>
        <end position="38"/>
    </location>
</feature>
<evidence type="ECO:0000313" key="3">
    <source>
        <dbReference type="EMBL" id="TDG96246.1"/>
    </source>
</evidence>
<evidence type="ECO:0000313" key="4">
    <source>
        <dbReference type="Proteomes" id="UP000295070"/>
    </source>
</evidence>
<gene>
    <name evidence="3" type="ORF">EPR50_G00238010</name>
</gene>
<dbReference type="Pfam" id="PF00551">
    <property type="entry name" value="Formyl_trans_N"/>
    <property type="match status" value="1"/>
</dbReference>
<sequence>MWDTWNNSKALIEEARGPSSSGEIVAVNSNRPGAQGQRGASLAGIQTLVVDHKRYGSRAEFDGTVVHVLEEFGVKLVSGSRGSPLEDTFKLVL</sequence>
<comment type="caution">
    <text evidence="3">The sequence shown here is derived from an EMBL/GenBank/DDBJ whole genome shotgun (WGS) entry which is preliminary data.</text>
</comment>
<dbReference type="InterPro" id="IPR002376">
    <property type="entry name" value="Formyl_transf_N"/>
</dbReference>
<protein>
    <recommendedName>
        <fullName evidence="2">Formyl transferase N-terminal domain-containing protein</fullName>
    </recommendedName>
</protein>
<dbReference type="STRING" id="8167.A0A484BZB4"/>
<dbReference type="Proteomes" id="UP000295070">
    <property type="component" value="Chromosome 24"/>
</dbReference>
<evidence type="ECO:0000259" key="2">
    <source>
        <dbReference type="Pfam" id="PF00551"/>
    </source>
</evidence>